<keyword evidence="1" id="KW-0732">Signal</keyword>
<accession>A0A1X6ZDQ0</accession>
<feature type="signal peptide" evidence="1">
    <location>
        <begin position="1"/>
        <end position="20"/>
    </location>
</feature>
<organism evidence="2 3">
    <name type="scientific">Roseivivax jejudonensis</name>
    <dbReference type="NCBI Taxonomy" id="1529041"/>
    <lineage>
        <taxon>Bacteria</taxon>
        <taxon>Pseudomonadati</taxon>
        <taxon>Pseudomonadota</taxon>
        <taxon>Alphaproteobacteria</taxon>
        <taxon>Rhodobacterales</taxon>
        <taxon>Roseobacteraceae</taxon>
        <taxon>Roseivivax</taxon>
    </lineage>
</organism>
<feature type="chain" id="PRO_5012778556" evidence="1">
    <location>
        <begin position="21"/>
        <end position="101"/>
    </location>
</feature>
<sequence>MRRILLALVCCAVLPTGGMAQNEGQTANPVQTQELSQAVNALAVLLNRMNQSNATSTIVSPQGTALTCTRYCKDCQTCEAYCCQGTNTDDLDLVIVTDDEP</sequence>
<evidence type="ECO:0000313" key="3">
    <source>
        <dbReference type="Proteomes" id="UP000193570"/>
    </source>
</evidence>
<protein>
    <submittedName>
        <fullName evidence="2">Uncharacterized protein</fullName>
    </submittedName>
</protein>
<dbReference type="EMBL" id="FWFK01000004">
    <property type="protein sequence ID" value="SLN48845.1"/>
    <property type="molecule type" value="Genomic_DNA"/>
</dbReference>
<keyword evidence="3" id="KW-1185">Reference proteome</keyword>
<evidence type="ECO:0000256" key="1">
    <source>
        <dbReference type="SAM" id="SignalP"/>
    </source>
</evidence>
<evidence type="ECO:0000313" key="2">
    <source>
        <dbReference type="EMBL" id="SLN48845.1"/>
    </source>
</evidence>
<reference evidence="2 3" key="1">
    <citation type="submission" date="2017-03" db="EMBL/GenBank/DDBJ databases">
        <authorList>
            <person name="Afonso C.L."/>
            <person name="Miller P.J."/>
            <person name="Scott M.A."/>
            <person name="Spackman E."/>
            <person name="Goraichik I."/>
            <person name="Dimitrov K.M."/>
            <person name="Suarez D.L."/>
            <person name="Swayne D.E."/>
        </authorList>
    </citation>
    <scope>NUCLEOTIDE SEQUENCE [LARGE SCALE GENOMIC DNA]</scope>
    <source>
        <strain evidence="2 3">CECT 8625</strain>
    </source>
</reference>
<proteinExistence type="predicted"/>
<dbReference type="AlphaFoldDB" id="A0A1X6ZDQ0"/>
<gene>
    <name evidence="2" type="ORF">ROJ8625_02390</name>
</gene>
<dbReference type="Proteomes" id="UP000193570">
    <property type="component" value="Unassembled WGS sequence"/>
</dbReference>
<name>A0A1X6ZDQ0_9RHOB</name>
<dbReference type="RefSeq" id="WP_085792087.1">
    <property type="nucleotide sequence ID" value="NZ_FWFK01000004.1"/>
</dbReference>